<dbReference type="EC" id="3.1.3.16" evidence="5"/>
<evidence type="ECO:0000256" key="13">
    <source>
        <dbReference type="ARBA" id="ARBA00059753"/>
    </source>
</evidence>
<dbReference type="InterPro" id="IPR000340">
    <property type="entry name" value="Dual-sp_phosphatase_cat-dom"/>
</dbReference>
<comment type="catalytic activity">
    <reaction evidence="12">
        <text>O-phospho-L-tyrosyl-[protein] + H2O = L-tyrosyl-[protein] + phosphate</text>
        <dbReference type="Rhea" id="RHEA:10684"/>
        <dbReference type="Rhea" id="RHEA-COMP:10136"/>
        <dbReference type="Rhea" id="RHEA-COMP:20101"/>
        <dbReference type="ChEBI" id="CHEBI:15377"/>
        <dbReference type="ChEBI" id="CHEBI:43474"/>
        <dbReference type="ChEBI" id="CHEBI:46858"/>
        <dbReference type="ChEBI" id="CHEBI:61978"/>
        <dbReference type="EC" id="3.1.3.48"/>
    </reaction>
</comment>
<evidence type="ECO:0000313" key="19">
    <source>
        <dbReference type="RefSeq" id="XP_019643445.1"/>
    </source>
</evidence>
<dbReference type="PROSITE" id="PS00383">
    <property type="entry name" value="TYR_PHOSPHATASE_1"/>
    <property type="match status" value="1"/>
</dbReference>
<gene>
    <name evidence="19 20 21 22" type="primary">LOC109484566</name>
</gene>
<evidence type="ECO:0000256" key="9">
    <source>
        <dbReference type="ARBA" id="ARBA00023242"/>
    </source>
</evidence>
<dbReference type="Proteomes" id="UP000515135">
    <property type="component" value="Unplaced"/>
</dbReference>
<keyword evidence="7" id="KW-0378">Hydrolase</keyword>
<dbReference type="GO" id="GO:0008138">
    <property type="term" value="F:protein tyrosine/serine/threonine phosphatase activity"/>
    <property type="evidence" value="ECO:0007669"/>
    <property type="project" value="InterPro"/>
</dbReference>
<organism evidence="18 21">
    <name type="scientific">Branchiostoma belcheri</name>
    <name type="common">Amphioxus</name>
    <dbReference type="NCBI Taxonomy" id="7741"/>
    <lineage>
        <taxon>Eukaryota</taxon>
        <taxon>Metazoa</taxon>
        <taxon>Chordata</taxon>
        <taxon>Cephalochordata</taxon>
        <taxon>Leptocardii</taxon>
        <taxon>Amphioxiformes</taxon>
        <taxon>Branchiostomatidae</taxon>
        <taxon>Branchiostoma</taxon>
    </lineage>
</organism>
<dbReference type="InterPro" id="IPR029021">
    <property type="entry name" value="Prot-tyrosine_phosphatase-like"/>
</dbReference>
<evidence type="ECO:0000313" key="18">
    <source>
        <dbReference type="Proteomes" id="UP000515135"/>
    </source>
</evidence>
<protein>
    <recommendedName>
        <fullName evidence="14">Dual specificity protein phosphatase 12</fullName>
        <ecNumber evidence="5">3.1.3.16</ecNumber>
        <ecNumber evidence="4">3.1.3.48</ecNumber>
    </recommendedName>
</protein>
<dbReference type="KEGG" id="bbel:109484566"/>
<dbReference type="InterPro" id="IPR016130">
    <property type="entry name" value="Tyr_Pase_AS"/>
</dbReference>
<dbReference type="PROSITE" id="PS50056">
    <property type="entry name" value="TYR_PHOSPHATASE_2"/>
    <property type="match status" value="1"/>
</dbReference>
<dbReference type="GO" id="GO:0004722">
    <property type="term" value="F:protein serine/threonine phosphatase activity"/>
    <property type="evidence" value="ECO:0007669"/>
    <property type="project" value="UniProtKB-EC"/>
</dbReference>
<evidence type="ECO:0000313" key="20">
    <source>
        <dbReference type="RefSeq" id="XP_019643446.1"/>
    </source>
</evidence>
<comment type="catalytic activity">
    <reaction evidence="10">
        <text>O-phospho-L-seryl-[protein] + H2O = L-seryl-[protein] + phosphate</text>
        <dbReference type="Rhea" id="RHEA:20629"/>
        <dbReference type="Rhea" id="RHEA-COMP:9863"/>
        <dbReference type="Rhea" id="RHEA-COMP:11604"/>
        <dbReference type="ChEBI" id="CHEBI:15377"/>
        <dbReference type="ChEBI" id="CHEBI:29999"/>
        <dbReference type="ChEBI" id="CHEBI:43474"/>
        <dbReference type="ChEBI" id="CHEBI:83421"/>
        <dbReference type="EC" id="3.1.3.16"/>
    </reaction>
</comment>
<dbReference type="GO" id="GO:0005634">
    <property type="term" value="C:nucleus"/>
    <property type="evidence" value="ECO:0007669"/>
    <property type="project" value="UniProtKB-SubCell"/>
</dbReference>
<comment type="catalytic activity">
    <reaction evidence="11">
        <text>O-phospho-L-threonyl-[protein] + H2O = L-threonyl-[protein] + phosphate</text>
        <dbReference type="Rhea" id="RHEA:47004"/>
        <dbReference type="Rhea" id="RHEA-COMP:11060"/>
        <dbReference type="Rhea" id="RHEA-COMP:11605"/>
        <dbReference type="ChEBI" id="CHEBI:15377"/>
        <dbReference type="ChEBI" id="CHEBI:30013"/>
        <dbReference type="ChEBI" id="CHEBI:43474"/>
        <dbReference type="ChEBI" id="CHEBI:61977"/>
        <dbReference type="EC" id="3.1.3.16"/>
    </reaction>
</comment>
<evidence type="ECO:0000256" key="5">
    <source>
        <dbReference type="ARBA" id="ARBA00013081"/>
    </source>
</evidence>
<comment type="similarity">
    <text evidence="3">Belongs to the protein-tyrosine phosphatase family. Non-receptor class dual specificity subfamily.</text>
</comment>
<accession>A0A6P5AK30</accession>
<dbReference type="Pfam" id="PF00782">
    <property type="entry name" value="DSPc"/>
    <property type="match status" value="1"/>
</dbReference>
<evidence type="ECO:0000256" key="15">
    <source>
        <dbReference type="PIRSR" id="PIRSR000941-50"/>
    </source>
</evidence>
<dbReference type="SUPFAM" id="SSF52799">
    <property type="entry name" value="(Phosphotyrosine protein) phosphatases II"/>
    <property type="match status" value="1"/>
</dbReference>
<evidence type="ECO:0000256" key="11">
    <source>
        <dbReference type="ARBA" id="ARBA00048336"/>
    </source>
</evidence>
<dbReference type="SMART" id="SM00195">
    <property type="entry name" value="DSPc"/>
    <property type="match status" value="1"/>
</dbReference>
<dbReference type="Gene3D" id="3.90.190.10">
    <property type="entry name" value="Protein tyrosine phosphatase superfamily"/>
    <property type="match status" value="1"/>
</dbReference>
<evidence type="ECO:0000256" key="14">
    <source>
        <dbReference type="ARBA" id="ARBA00068797"/>
    </source>
</evidence>
<feature type="active site" description="Phosphocysteine intermediate" evidence="15">
    <location>
        <position position="86"/>
    </location>
</feature>
<dbReference type="EC" id="3.1.3.48" evidence="4"/>
<dbReference type="RefSeq" id="XP_019643445.1">
    <property type="nucleotide sequence ID" value="XM_019787886.1"/>
</dbReference>
<evidence type="ECO:0000256" key="4">
    <source>
        <dbReference type="ARBA" id="ARBA00013064"/>
    </source>
</evidence>
<sequence length="313" mass="34465">MQLVSPNLYLGNRGDAQDVQGLKSAGITHVLTVDSEELSPGTDAGTFQQKFVRASDESSTDLLSRFDECSSFIQKGRNQGGVLVHCLQGVSRSAAVVAAHLMQTERWSCDQALQHVRQVKPDIRPNDGFMSQLMLYESLGCHVDQSRIEFKQYRLEHLAQQFHEQGQVESSTFASDPHERGDTTGDVSNTALFRCRKCRRSLFRSDSIMEHETGSGQTCFSWYKRGGAGEGGGSSIQCSSIFVVPVTWMAESLAGVVQGKLLCPKCNGRLGSFNWAGEQCSCGAWITPSIQLHKNRIDEVRNLGPNSPVKVCR</sequence>
<evidence type="ECO:0000256" key="2">
    <source>
        <dbReference type="ARBA" id="ARBA00004496"/>
    </source>
</evidence>
<keyword evidence="9" id="KW-0539">Nucleus</keyword>
<evidence type="ECO:0000259" key="17">
    <source>
        <dbReference type="PROSITE" id="PS50056"/>
    </source>
</evidence>
<evidence type="ECO:0000256" key="7">
    <source>
        <dbReference type="ARBA" id="ARBA00022801"/>
    </source>
</evidence>
<evidence type="ECO:0000256" key="3">
    <source>
        <dbReference type="ARBA" id="ARBA00008601"/>
    </source>
</evidence>
<dbReference type="GeneID" id="109484566"/>
<dbReference type="InterPro" id="IPR016278">
    <property type="entry name" value="DUSP12"/>
</dbReference>
<dbReference type="PANTHER" id="PTHR45848:SF4">
    <property type="entry name" value="DUAL SPECIFICITY PROTEIN PHOSPHATASE 12"/>
    <property type="match status" value="1"/>
</dbReference>
<evidence type="ECO:0000313" key="21">
    <source>
        <dbReference type="RefSeq" id="XP_019643447.1"/>
    </source>
</evidence>
<proteinExistence type="inferred from homology"/>
<feature type="domain" description="Tyrosine specific protein phosphatases" evidence="17">
    <location>
        <begin position="60"/>
        <end position="123"/>
    </location>
</feature>
<evidence type="ECO:0000313" key="22">
    <source>
        <dbReference type="RefSeq" id="XP_019643448.1"/>
    </source>
</evidence>
<dbReference type="PANTHER" id="PTHR45848">
    <property type="entry name" value="DUAL SPECIFICITY PROTEIN PHOSPHATASE 12 FAMILY MEMBER"/>
    <property type="match status" value="1"/>
</dbReference>
<dbReference type="RefSeq" id="XP_019643448.1">
    <property type="nucleotide sequence ID" value="XM_019787889.1"/>
</dbReference>
<feature type="domain" description="Tyrosine-protein phosphatase" evidence="16">
    <location>
        <begin position="1"/>
        <end position="142"/>
    </location>
</feature>
<keyword evidence="18" id="KW-1185">Reference proteome</keyword>
<dbReference type="PIRSF" id="PIRSF000941">
    <property type="entry name" value="DUSP12"/>
    <property type="match status" value="1"/>
</dbReference>
<dbReference type="AlphaFoldDB" id="A0A6P5AK30"/>
<keyword evidence="8" id="KW-0904">Protein phosphatase</keyword>
<dbReference type="OrthoDB" id="2017893at2759"/>
<dbReference type="GO" id="GO:0005737">
    <property type="term" value="C:cytoplasm"/>
    <property type="evidence" value="ECO:0007669"/>
    <property type="project" value="UniProtKB-SubCell"/>
</dbReference>
<evidence type="ECO:0000256" key="10">
    <source>
        <dbReference type="ARBA" id="ARBA00047761"/>
    </source>
</evidence>
<dbReference type="InterPro" id="IPR000387">
    <property type="entry name" value="Tyr_Pase_dom"/>
</dbReference>
<comment type="function">
    <text evidence="13">Dual specificity phosphatase; can dephosphorylate both phosphotyrosine and phosphoserine or phosphothreonine residues. Can dephosphorylate glucokinase (in vitro). Has phosphatase activity with the synthetic substrate 6,8-difluoro-4-methylumbelliferyl phosphate and other in vitro substrates.</text>
</comment>
<evidence type="ECO:0000259" key="16">
    <source>
        <dbReference type="PROSITE" id="PS50054"/>
    </source>
</evidence>
<evidence type="ECO:0000256" key="8">
    <source>
        <dbReference type="ARBA" id="ARBA00022912"/>
    </source>
</evidence>
<name>A0A6P5AK30_BRABE</name>
<dbReference type="RefSeq" id="XP_019643447.1">
    <property type="nucleotide sequence ID" value="XM_019787888.1"/>
</dbReference>
<dbReference type="PROSITE" id="PS50054">
    <property type="entry name" value="TYR_PHOSPHATASE_DUAL"/>
    <property type="match status" value="1"/>
</dbReference>
<dbReference type="FunFam" id="3.90.190.10:FF:000056">
    <property type="entry name" value="Dual specificity phosphatase 12"/>
    <property type="match status" value="1"/>
</dbReference>
<evidence type="ECO:0000256" key="12">
    <source>
        <dbReference type="ARBA" id="ARBA00051722"/>
    </source>
</evidence>
<dbReference type="CDD" id="cd14520">
    <property type="entry name" value="DSP_DUSP12"/>
    <property type="match status" value="1"/>
</dbReference>
<keyword evidence="6" id="KW-0963">Cytoplasm</keyword>
<dbReference type="RefSeq" id="XP_019643446.1">
    <property type="nucleotide sequence ID" value="XM_019787887.1"/>
</dbReference>
<dbReference type="InterPro" id="IPR020422">
    <property type="entry name" value="TYR_PHOSPHATASE_DUAL_dom"/>
</dbReference>
<evidence type="ECO:0000256" key="1">
    <source>
        <dbReference type="ARBA" id="ARBA00004123"/>
    </source>
</evidence>
<reference evidence="19 20" key="1">
    <citation type="submission" date="2025-04" db="UniProtKB">
        <authorList>
            <consortium name="RefSeq"/>
        </authorList>
    </citation>
    <scope>IDENTIFICATION</scope>
    <source>
        <tissue evidence="19 20">Gonad</tissue>
    </source>
</reference>
<dbReference type="GO" id="GO:0004725">
    <property type="term" value="F:protein tyrosine phosphatase activity"/>
    <property type="evidence" value="ECO:0007669"/>
    <property type="project" value="UniProtKB-EC"/>
</dbReference>
<comment type="subcellular location">
    <subcellularLocation>
        <location evidence="2">Cytoplasm</location>
    </subcellularLocation>
    <subcellularLocation>
        <location evidence="1">Nucleus</location>
    </subcellularLocation>
</comment>
<evidence type="ECO:0000256" key="6">
    <source>
        <dbReference type="ARBA" id="ARBA00022490"/>
    </source>
</evidence>